<dbReference type="EMBL" id="FNON01000005">
    <property type="protein sequence ID" value="SDY40739.1"/>
    <property type="molecule type" value="Genomic_DNA"/>
</dbReference>
<name>A0A1H3JMB9_9PSEU</name>
<reference evidence="2 3" key="1">
    <citation type="submission" date="2016-10" db="EMBL/GenBank/DDBJ databases">
        <authorList>
            <person name="de Groot N.N."/>
        </authorList>
    </citation>
    <scope>NUCLEOTIDE SEQUENCE [LARGE SCALE GENOMIC DNA]</scope>
    <source>
        <strain evidence="2 3">CPCC 202699</strain>
    </source>
</reference>
<feature type="chain" id="PRO_5011547191" description="Peptidase inhibitor family I36" evidence="1">
    <location>
        <begin position="18"/>
        <end position="118"/>
    </location>
</feature>
<keyword evidence="3" id="KW-1185">Reference proteome</keyword>
<dbReference type="Proteomes" id="UP000199515">
    <property type="component" value="Unassembled WGS sequence"/>
</dbReference>
<accession>A0A1H3JMB9</accession>
<organism evidence="2 3">
    <name type="scientific">Amycolatopsis xylanica</name>
    <dbReference type="NCBI Taxonomy" id="589385"/>
    <lineage>
        <taxon>Bacteria</taxon>
        <taxon>Bacillati</taxon>
        <taxon>Actinomycetota</taxon>
        <taxon>Actinomycetes</taxon>
        <taxon>Pseudonocardiales</taxon>
        <taxon>Pseudonocardiaceae</taxon>
        <taxon>Amycolatopsis</taxon>
    </lineage>
</organism>
<proteinExistence type="predicted"/>
<dbReference type="AlphaFoldDB" id="A0A1H3JMB9"/>
<evidence type="ECO:0000313" key="2">
    <source>
        <dbReference type="EMBL" id="SDY40739.1"/>
    </source>
</evidence>
<gene>
    <name evidence="2" type="ORF">SAMN05421504_105461</name>
</gene>
<protein>
    <recommendedName>
        <fullName evidence="4">Peptidase inhibitor family I36</fullName>
    </recommendedName>
</protein>
<evidence type="ECO:0000313" key="3">
    <source>
        <dbReference type="Proteomes" id="UP000199515"/>
    </source>
</evidence>
<evidence type="ECO:0000256" key="1">
    <source>
        <dbReference type="SAM" id="SignalP"/>
    </source>
</evidence>
<feature type="signal peptide" evidence="1">
    <location>
        <begin position="1"/>
        <end position="17"/>
    </location>
</feature>
<keyword evidence="1" id="KW-0732">Signal</keyword>
<dbReference type="STRING" id="589385.SAMN05421504_105461"/>
<sequence>MFALTLTGLSMTGIAFAAPASASLAGEDPYCKAGYICLYSGESFNSGQRWDYDPNSGYQDLPDYLHDNVNSFKSRAKGCFIAYTDNGKETRVVNDGDYQSVYGRGRFGSIMDAVAGSC</sequence>
<evidence type="ECO:0008006" key="4">
    <source>
        <dbReference type="Google" id="ProtNLM"/>
    </source>
</evidence>